<accession>A0A564TSS6</accession>
<feature type="compositionally biased region" description="Basic and acidic residues" evidence="1">
    <location>
        <begin position="155"/>
        <end position="167"/>
    </location>
</feature>
<name>A0A564TSS6_9FIRM</name>
<evidence type="ECO:0000313" key="3">
    <source>
        <dbReference type="Proteomes" id="UP000398619"/>
    </source>
</evidence>
<dbReference type="RefSeq" id="WP_243123549.1">
    <property type="nucleotide sequence ID" value="NZ_CABHNM010000040.1"/>
</dbReference>
<evidence type="ECO:0000313" key="2">
    <source>
        <dbReference type="EMBL" id="VUX10309.1"/>
    </source>
</evidence>
<feature type="region of interest" description="Disordered" evidence="1">
    <location>
        <begin position="148"/>
        <end position="167"/>
    </location>
</feature>
<gene>
    <name evidence="2" type="ORF">DLSSTS7063_01721</name>
</gene>
<sequence length="167" mass="19685">MSNTGNYIGTPWGIILCVDYYLDEKINGRIYHRYQTEPIRIGGMLEAVFEIDAFFDRLGYPFPGTESHYFIKHEKTQRIKMTRKLSDEEMLKNNGEQGTFIIRVEQRQHSSWQGRVTWVEEGKTENFRSALELLKMIDGALDGRDIKEDAEEENQERSVWRTKNLED</sequence>
<reference evidence="2 3" key="1">
    <citation type="submission" date="2019-07" db="EMBL/GenBank/DDBJ databases">
        <authorList>
            <person name="Hibberd C M."/>
            <person name="Gehrig L. J."/>
            <person name="Chang H.-W."/>
            <person name="Venkatesh S."/>
        </authorList>
    </citation>
    <scope>NUCLEOTIDE SEQUENCE [LARGE SCALE GENOMIC DNA]</scope>
    <source>
        <strain evidence="2">Dorea_longicatena_SSTS_Bg7063</strain>
    </source>
</reference>
<evidence type="ECO:0000256" key="1">
    <source>
        <dbReference type="SAM" id="MobiDB-lite"/>
    </source>
</evidence>
<protein>
    <submittedName>
        <fullName evidence="2">Uncharacterized protein</fullName>
    </submittedName>
</protein>
<dbReference type="AlphaFoldDB" id="A0A564TSS6"/>
<dbReference type="Proteomes" id="UP000398619">
    <property type="component" value="Unassembled WGS sequence"/>
</dbReference>
<dbReference type="EMBL" id="CABHNM010000040">
    <property type="protein sequence ID" value="VUX10309.1"/>
    <property type="molecule type" value="Genomic_DNA"/>
</dbReference>
<organism evidence="2 3">
    <name type="scientific">Dorea longicatena</name>
    <dbReference type="NCBI Taxonomy" id="88431"/>
    <lineage>
        <taxon>Bacteria</taxon>
        <taxon>Bacillati</taxon>
        <taxon>Bacillota</taxon>
        <taxon>Clostridia</taxon>
        <taxon>Lachnospirales</taxon>
        <taxon>Lachnospiraceae</taxon>
        <taxon>Dorea</taxon>
    </lineage>
</organism>
<proteinExistence type="predicted"/>